<dbReference type="Pfam" id="PF01632">
    <property type="entry name" value="Ribosomal_L35p"/>
    <property type="match status" value="1"/>
</dbReference>
<reference evidence="4 5" key="1">
    <citation type="journal article" date="2016" name="Nat. Commun.">
        <title>Thousands of microbial genomes shed light on interconnected biogeochemical processes in an aquifer system.</title>
        <authorList>
            <person name="Anantharaman K."/>
            <person name="Brown C.T."/>
            <person name="Hug L.A."/>
            <person name="Sharon I."/>
            <person name="Castelle C.J."/>
            <person name="Probst A.J."/>
            <person name="Thomas B.C."/>
            <person name="Singh A."/>
            <person name="Wilkins M.J."/>
            <person name="Karaoz U."/>
            <person name="Brodie E.L."/>
            <person name="Williams K.H."/>
            <person name="Hubbard S.S."/>
            <person name="Banfield J.F."/>
        </authorList>
    </citation>
    <scope>NUCLEOTIDE SEQUENCE [LARGE SCALE GENOMIC DNA]</scope>
</reference>
<evidence type="ECO:0000256" key="3">
    <source>
        <dbReference type="ARBA" id="ARBA00023274"/>
    </source>
</evidence>
<dbReference type="GO" id="GO:0003735">
    <property type="term" value="F:structural constituent of ribosome"/>
    <property type="evidence" value="ECO:0007669"/>
    <property type="project" value="InterPro"/>
</dbReference>
<evidence type="ECO:0000256" key="2">
    <source>
        <dbReference type="ARBA" id="ARBA00022980"/>
    </source>
</evidence>
<dbReference type="SUPFAM" id="SSF143034">
    <property type="entry name" value="L35p-like"/>
    <property type="match status" value="1"/>
</dbReference>
<protein>
    <recommendedName>
        <fullName evidence="6">50S ribosomal protein L35</fullName>
    </recommendedName>
</protein>
<evidence type="ECO:0000256" key="1">
    <source>
        <dbReference type="ARBA" id="ARBA00006598"/>
    </source>
</evidence>
<evidence type="ECO:0008006" key="6">
    <source>
        <dbReference type="Google" id="ProtNLM"/>
    </source>
</evidence>
<name>A0A1G2SH97_9BACT</name>
<accession>A0A1G2SH97</accession>
<dbReference type="STRING" id="1802727.A2937_01495"/>
<dbReference type="GO" id="GO:0006412">
    <property type="term" value="P:translation"/>
    <property type="evidence" value="ECO:0007669"/>
    <property type="project" value="InterPro"/>
</dbReference>
<dbReference type="AlphaFoldDB" id="A0A1G2SH97"/>
<comment type="caution">
    <text evidence="4">The sequence shown here is derived from an EMBL/GenBank/DDBJ whole genome shotgun (WGS) entry which is preliminary data.</text>
</comment>
<sequence length="63" mass="7060">MKTNKSFTKRLKVTKTGKILGRKPGQNHFNAKASRSKQLAGKRLGEFAMTSKEAQRFLPGLLK</sequence>
<dbReference type="InterPro" id="IPR037229">
    <property type="entry name" value="Ribosomal_bL35_sf"/>
</dbReference>
<evidence type="ECO:0000313" key="4">
    <source>
        <dbReference type="EMBL" id="OHA84395.1"/>
    </source>
</evidence>
<keyword evidence="2" id="KW-0689">Ribosomal protein</keyword>
<proteinExistence type="inferred from homology"/>
<dbReference type="Proteomes" id="UP000177987">
    <property type="component" value="Unassembled WGS sequence"/>
</dbReference>
<gene>
    <name evidence="4" type="ORF">A2937_01495</name>
</gene>
<dbReference type="InterPro" id="IPR021137">
    <property type="entry name" value="Ribosomal_bL35-like"/>
</dbReference>
<evidence type="ECO:0000313" key="5">
    <source>
        <dbReference type="Proteomes" id="UP000177987"/>
    </source>
</evidence>
<dbReference type="Gene3D" id="4.10.410.60">
    <property type="match status" value="1"/>
</dbReference>
<dbReference type="EMBL" id="MHUW01000001">
    <property type="protein sequence ID" value="OHA84395.1"/>
    <property type="molecule type" value="Genomic_DNA"/>
</dbReference>
<organism evidence="4 5">
    <name type="scientific">Candidatus Yonathbacteria bacterium RIFCSPLOWO2_01_FULL_47_33b</name>
    <dbReference type="NCBI Taxonomy" id="1802727"/>
    <lineage>
        <taxon>Bacteria</taxon>
        <taxon>Candidatus Yonathiibacteriota</taxon>
    </lineage>
</organism>
<dbReference type="GO" id="GO:0005840">
    <property type="term" value="C:ribosome"/>
    <property type="evidence" value="ECO:0007669"/>
    <property type="project" value="UniProtKB-KW"/>
</dbReference>
<keyword evidence="3" id="KW-0687">Ribonucleoprotein</keyword>
<dbReference type="GO" id="GO:1990904">
    <property type="term" value="C:ribonucleoprotein complex"/>
    <property type="evidence" value="ECO:0007669"/>
    <property type="project" value="UniProtKB-KW"/>
</dbReference>
<comment type="similarity">
    <text evidence="1">Belongs to the bacterial ribosomal protein bL35 family.</text>
</comment>